<evidence type="ECO:0000256" key="5">
    <source>
        <dbReference type="ARBA" id="ARBA00023125"/>
    </source>
</evidence>
<evidence type="ECO:0000256" key="1">
    <source>
        <dbReference type="ARBA" id="ARBA00013860"/>
    </source>
</evidence>
<evidence type="ECO:0000313" key="11">
    <source>
        <dbReference type="Proteomes" id="UP001595799"/>
    </source>
</evidence>
<dbReference type="InterPro" id="IPR020603">
    <property type="entry name" value="MraZ_dom"/>
</dbReference>
<evidence type="ECO:0000259" key="9">
    <source>
        <dbReference type="PROSITE" id="PS51740"/>
    </source>
</evidence>
<evidence type="ECO:0000256" key="7">
    <source>
        <dbReference type="HAMAP-Rule" id="MF_01008"/>
    </source>
</evidence>
<proteinExistence type="inferred from homology"/>
<dbReference type="InterPro" id="IPR037914">
    <property type="entry name" value="SpoVT-AbrB_sf"/>
</dbReference>
<dbReference type="InterPro" id="IPR038619">
    <property type="entry name" value="MraZ_sf"/>
</dbReference>
<dbReference type="CDD" id="cd16320">
    <property type="entry name" value="MraZ_N"/>
    <property type="match status" value="1"/>
</dbReference>
<comment type="caution">
    <text evidence="10">The sequence shown here is derived from an EMBL/GenBank/DDBJ whole genome shotgun (WGS) entry which is preliminary data.</text>
</comment>
<protein>
    <recommendedName>
        <fullName evidence="1 7">Transcriptional regulator MraZ</fullName>
    </recommendedName>
</protein>
<name>A0ABV8UFI8_9PROT</name>
<keyword evidence="6 7" id="KW-0804">Transcription</keyword>
<comment type="subcellular location">
    <subcellularLocation>
        <location evidence="7">Cytoplasm</location>
        <location evidence="7">Nucleoid</location>
    </subcellularLocation>
</comment>
<dbReference type="InterPro" id="IPR035642">
    <property type="entry name" value="MraZ_N"/>
</dbReference>
<reference evidence="11" key="1">
    <citation type="journal article" date="2019" name="Int. J. Syst. Evol. Microbiol.">
        <title>The Global Catalogue of Microorganisms (GCM) 10K type strain sequencing project: providing services to taxonomists for standard genome sequencing and annotation.</title>
        <authorList>
            <consortium name="The Broad Institute Genomics Platform"/>
            <consortium name="The Broad Institute Genome Sequencing Center for Infectious Disease"/>
            <person name="Wu L."/>
            <person name="Ma J."/>
        </authorList>
    </citation>
    <scope>NUCLEOTIDE SEQUENCE [LARGE SCALE GENOMIC DNA]</scope>
    <source>
        <strain evidence="11">CECT 8472</strain>
    </source>
</reference>
<evidence type="ECO:0000256" key="2">
    <source>
        <dbReference type="ARBA" id="ARBA00022490"/>
    </source>
</evidence>
<feature type="domain" description="SpoVT-AbrB" evidence="9">
    <location>
        <begin position="10"/>
        <end position="57"/>
    </location>
</feature>
<dbReference type="RefSeq" id="WP_382420083.1">
    <property type="nucleotide sequence ID" value="NZ_JBHSCW010000001.1"/>
</dbReference>
<gene>
    <name evidence="7" type="primary">mraZ</name>
    <name evidence="10" type="ORF">ACFOW6_00595</name>
</gene>
<feature type="region of interest" description="Disordered" evidence="8">
    <location>
        <begin position="136"/>
        <end position="156"/>
    </location>
</feature>
<evidence type="ECO:0000256" key="8">
    <source>
        <dbReference type="SAM" id="MobiDB-lite"/>
    </source>
</evidence>
<dbReference type="InterPro" id="IPR007159">
    <property type="entry name" value="SpoVT-AbrB_dom"/>
</dbReference>
<evidence type="ECO:0000256" key="4">
    <source>
        <dbReference type="ARBA" id="ARBA00023015"/>
    </source>
</evidence>
<keyword evidence="3" id="KW-0677">Repeat</keyword>
<evidence type="ECO:0000256" key="6">
    <source>
        <dbReference type="ARBA" id="ARBA00023163"/>
    </source>
</evidence>
<comment type="subunit">
    <text evidence="7">Forms oligomers.</text>
</comment>
<dbReference type="PANTHER" id="PTHR34701:SF1">
    <property type="entry name" value="TRANSCRIPTIONAL REGULATOR MRAZ"/>
    <property type="match status" value="1"/>
</dbReference>
<feature type="domain" description="SpoVT-AbrB" evidence="9">
    <location>
        <begin position="86"/>
        <end position="129"/>
    </location>
</feature>
<dbReference type="EMBL" id="JBHSCW010000001">
    <property type="protein sequence ID" value="MFC4350031.1"/>
    <property type="molecule type" value="Genomic_DNA"/>
</dbReference>
<dbReference type="PROSITE" id="PS51740">
    <property type="entry name" value="SPOVT_ABRB"/>
    <property type="match status" value="2"/>
</dbReference>
<dbReference type="InterPro" id="IPR035644">
    <property type="entry name" value="MraZ_C"/>
</dbReference>
<comment type="similarity">
    <text evidence="7">Belongs to the MraZ family.</text>
</comment>
<evidence type="ECO:0000256" key="3">
    <source>
        <dbReference type="ARBA" id="ARBA00022737"/>
    </source>
</evidence>
<keyword evidence="4 7" id="KW-0805">Transcription regulation</keyword>
<keyword evidence="11" id="KW-1185">Reference proteome</keyword>
<sequence length="156" mass="17179">MQAQTPFLGTFRNKVDRKGRVSVPAPFRQVLIGESFQGVVCFLSHKVEAIEGCGMGFMSELSESVADMDLFSDNHQDLASSLFADAHPLAWDSGGRIQLPPELMEVAGITDEAAFVGMGKTFRIWEPGAFTAYQGERRAQAREKGLSLPLRRAKEE</sequence>
<keyword evidence="2 7" id="KW-0963">Cytoplasm</keyword>
<feature type="compositionally biased region" description="Basic and acidic residues" evidence="8">
    <location>
        <begin position="136"/>
        <end position="145"/>
    </location>
</feature>
<dbReference type="HAMAP" id="MF_01008">
    <property type="entry name" value="MraZ"/>
    <property type="match status" value="1"/>
</dbReference>
<organism evidence="10 11">
    <name type="scientific">Fodinicurvata halophila</name>
    <dbReference type="NCBI Taxonomy" id="1419723"/>
    <lineage>
        <taxon>Bacteria</taxon>
        <taxon>Pseudomonadati</taxon>
        <taxon>Pseudomonadota</taxon>
        <taxon>Alphaproteobacteria</taxon>
        <taxon>Rhodospirillales</taxon>
        <taxon>Rhodovibrionaceae</taxon>
        <taxon>Fodinicurvata</taxon>
    </lineage>
</organism>
<dbReference type="Gene3D" id="3.40.1550.20">
    <property type="entry name" value="Transcriptional regulator MraZ domain"/>
    <property type="match status" value="1"/>
</dbReference>
<dbReference type="Proteomes" id="UP001595799">
    <property type="component" value="Unassembled WGS sequence"/>
</dbReference>
<evidence type="ECO:0000313" key="10">
    <source>
        <dbReference type="EMBL" id="MFC4350031.1"/>
    </source>
</evidence>
<keyword evidence="5 7" id="KW-0238">DNA-binding</keyword>
<dbReference type="InterPro" id="IPR003444">
    <property type="entry name" value="MraZ"/>
</dbReference>
<accession>A0ABV8UFI8</accession>
<dbReference type="PANTHER" id="PTHR34701">
    <property type="entry name" value="TRANSCRIPTIONAL REGULATOR MRAZ"/>
    <property type="match status" value="1"/>
</dbReference>
<dbReference type="Pfam" id="PF02381">
    <property type="entry name" value="MraZ"/>
    <property type="match status" value="1"/>
</dbReference>
<dbReference type="SUPFAM" id="SSF89447">
    <property type="entry name" value="AbrB/MazE/MraZ-like"/>
    <property type="match status" value="1"/>
</dbReference>
<dbReference type="CDD" id="cd16321">
    <property type="entry name" value="MraZ_C"/>
    <property type="match status" value="1"/>
</dbReference>